<name>A0AAV4MEY8_CAEEX</name>
<dbReference type="EMBL" id="BPLR01019641">
    <property type="protein sequence ID" value="GIX70001.1"/>
    <property type="molecule type" value="Genomic_DNA"/>
</dbReference>
<keyword evidence="2" id="KW-1185">Reference proteome</keyword>
<comment type="caution">
    <text evidence="1">The sequence shown here is derived from an EMBL/GenBank/DDBJ whole genome shotgun (WGS) entry which is preliminary data.</text>
</comment>
<sequence length="102" mass="11251">MPPGCFGPTQISVRNLFLYGGGFSKLAGQQAKSPVLKYSSRLILRGWNGMGVDIRFACETAPADALEWPNIAAFCMKGCRLNRIRKSKLTRMITTLNKRDAA</sequence>
<protein>
    <submittedName>
        <fullName evidence="1">Uncharacterized protein</fullName>
    </submittedName>
</protein>
<evidence type="ECO:0000313" key="2">
    <source>
        <dbReference type="Proteomes" id="UP001054945"/>
    </source>
</evidence>
<gene>
    <name evidence="1" type="ORF">CEXT_180721</name>
</gene>
<evidence type="ECO:0000313" key="1">
    <source>
        <dbReference type="EMBL" id="GIX70001.1"/>
    </source>
</evidence>
<organism evidence="1 2">
    <name type="scientific">Caerostris extrusa</name>
    <name type="common">Bark spider</name>
    <name type="synonym">Caerostris bankana</name>
    <dbReference type="NCBI Taxonomy" id="172846"/>
    <lineage>
        <taxon>Eukaryota</taxon>
        <taxon>Metazoa</taxon>
        <taxon>Ecdysozoa</taxon>
        <taxon>Arthropoda</taxon>
        <taxon>Chelicerata</taxon>
        <taxon>Arachnida</taxon>
        <taxon>Araneae</taxon>
        <taxon>Araneomorphae</taxon>
        <taxon>Entelegynae</taxon>
        <taxon>Araneoidea</taxon>
        <taxon>Araneidae</taxon>
        <taxon>Caerostris</taxon>
    </lineage>
</organism>
<reference evidence="1 2" key="1">
    <citation type="submission" date="2021-06" db="EMBL/GenBank/DDBJ databases">
        <title>Caerostris extrusa draft genome.</title>
        <authorList>
            <person name="Kono N."/>
            <person name="Arakawa K."/>
        </authorList>
    </citation>
    <scope>NUCLEOTIDE SEQUENCE [LARGE SCALE GENOMIC DNA]</scope>
</reference>
<dbReference type="AlphaFoldDB" id="A0AAV4MEY8"/>
<proteinExistence type="predicted"/>
<dbReference type="Proteomes" id="UP001054945">
    <property type="component" value="Unassembled WGS sequence"/>
</dbReference>
<accession>A0AAV4MEY8</accession>